<protein>
    <recommendedName>
        <fullName evidence="4">Cell wall galactomannoprotein</fullName>
    </recommendedName>
</protein>
<dbReference type="Proteomes" id="UP001562357">
    <property type="component" value="Unassembled WGS sequence"/>
</dbReference>
<reference evidence="3" key="1">
    <citation type="submission" date="2024-06" db="EMBL/GenBank/DDBJ databases">
        <title>Draft Genome Sequences of Epichloe bromicola Strains Isolated from Elymus ciliaris.</title>
        <authorList>
            <consortium name="Epichloe bromicola genome sequencing consortium"/>
            <person name="Miura A."/>
            <person name="Imano S."/>
            <person name="Ashida A."/>
            <person name="Sato I."/>
            <person name="Chiba S."/>
            <person name="Tanaka A."/>
            <person name="Camagna M."/>
            <person name="Takemoto D."/>
        </authorList>
    </citation>
    <scope>NUCLEOTIDE SEQUENCE [LARGE SCALE GENOMIC DNA]</scope>
    <source>
        <strain evidence="3">DP</strain>
    </source>
</reference>
<dbReference type="PANTHER" id="PTHR38123">
    <property type="entry name" value="CELL WALL SERINE-THREONINE-RICH GALACTOMANNOPROTEIN MP1 (AFU_ORTHOLOGUE AFUA_4G03240)"/>
    <property type="match status" value="1"/>
</dbReference>
<organism evidence="2 3">
    <name type="scientific">Epichloe bromicola</name>
    <dbReference type="NCBI Taxonomy" id="79588"/>
    <lineage>
        <taxon>Eukaryota</taxon>
        <taxon>Fungi</taxon>
        <taxon>Dikarya</taxon>
        <taxon>Ascomycota</taxon>
        <taxon>Pezizomycotina</taxon>
        <taxon>Sordariomycetes</taxon>
        <taxon>Hypocreomycetidae</taxon>
        <taxon>Hypocreales</taxon>
        <taxon>Clavicipitaceae</taxon>
        <taxon>Epichloe</taxon>
    </lineage>
</organism>
<dbReference type="PANTHER" id="PTHR38123:SF6">
    <property type="entry name" value="CELL WALL SERINE-THREONINE-RICH GALACTOMANNOPROTEIN MP1 (AFU_ORTHOLOGUE AFUA_4G03240)"/>
    <property type="match status" value="1"/>
</dbReference>
<proteinExistence type="predicted"/>
<name>A0ABQ0CYQ5_9HYPO</name>
<dbReference type="InterPro" id="IPR021054">
    <property type="entry name" value="Cell_wall_mannoprotein_1"/>
</dbReference>
<feature type="signal peptide" evidence="1">
    <location>
        <begin position="1"/>
        <end position="16"/>
    </location>
</feature>
<evidence type="ECO:0000313" key="2">
    <source>
        <dbReference type="EMBL" id="GAB0138543.1"/>
    </source>
</evidence>
<gene>
    <name evidence="2" type="primary">g6775</name>
    <name evidence="2" type="ORF">EsDP_00006775</name>
</gene>
<evidence type="ECO:0000313" key="3">
    <source>
        <dbReference type="Proteomes" id="UP001562357"/>
    </source>
</evidence>
<feature type="chain" id="PRO_5045746603" description="Cell wall galactomannoprotein" evidence="1">
    <location>
        <begin position="17"/>
        <end position="212"/>
    </location>
</feature>
<evidence type="ECO:0000256" key="1">
    <source>
        <dbReference type="SAM" id="SignalP"/>
    </source>
</evidence>
<sequence length="212" mass="22229">MKLSVIPLCLAVEALAHDAFPLLKRDLATITDALDNVKAGIRKLDTAVSTANDPAPLLLASNGLISALKTGASMVNGTAPIDFLDSVRLIRPVHELTALGQGLTDNLKSMRAKVKKLGLCDVALLQITTINTRSQDLIHAVNGKIPPEAQEISKDLTSGLTKVLEQSKEEFSGQNCKMASDAAVSSTSASLSDGRSIVVVFAAVLFASAVLI</sequence>
<comment type="caution">
    <text evidence="2">The sequence shown here is derived from an EMBL/GenBank/DDBJ whole genome shotgun (WGS) entry which is preliminary data.</text>
</comment>
<dbReference type="EMBL" id="BAAFGZ010000434">
    <property type="protein sequence ID" value="GAB0138543.1"/>
    <property type="molecule type" value="Genomic_DNA"/>
</dbReference>
<dbReference type="Gene3D" id="1.20.1280.140">
    <property type="match status" value="1"/>
</dbReference>
<dbReference type="Pfam" id="PF12296">
    <property type="entry name" value="HsbA"/>
    <property type="match status" value="1"/>
</dbReference>
<keyword evidence="3" id="KW-1185">Reference proteome</keyword>
<keyword evidence="1" id="KW-0732">Signal</keyword>
<evidence type="ECO:0008006" key="4">
    <source>
        <dbReference type="Google" id="ProtNLM"/>
    </source>
</evidence>
<accession>A0ABQ0CYQ5</accession>